<keyword evidence="1" id="KW-1133">Transmembrane helix</keyword>
<evidence type="ECO:0000256" key="1">
    <source>
        <dbReference type="SAM" id="Phobius"/>
    </source>
</evidence>
<evidence type="ECO:0000313" key="3">
    <source>
        <dbReference type="Proteomes" id="UP000317043"/>
    </source>
</evidence>
<dbReference type="AlphaFoldDB" id="A0A543AT40"/>
<dbReference type="Proteomes" id="UP000317043">
    <property type="component" value="Unassembled WGS sequence"/>
</dbReference>
<feature type="transmembrane region" description="Helical" evidence="1">
    <location>
        <begin position="47"/>
        <end position="67"/>
    </location>
</feature>
<sequence>MNPVSLTRWGGRLLTSISILHVIAFLPHPYWPEWLSGEGITSMESMALFWALPGGPAVVGILLGLLVSRMGKHGEVAPGYIGWTVLAWAAVGIALLGVSGFVLMVVPALMLITAAVLRRSRRESRSADAAAV</sequence>
<dbReference type="InParanoid" id="A0A543AT40"/>
<keyword evidence="3" id="KW-1185">Reference proteome</keyword>
<dbReference type="Pfam" id="PF20064">
    <property type="entry name" value="DUF6463"/>
    <property type="match status" value="1"/>
</dbReference>
<gene>
    <name evidence="2" type="ORF">FB566_1186</name>
</gene>
<proteinExistence type="predicted"/>
<feature type="transmembrane region" description="Helical" evidence="1">
    <location>
        <begin position="6"/>
        <end position="26"/>
    </location>
</feature>
<protein>
    <submittedName>
        <fullName evidence="2">Uncharacterized protein</fullName>
    </submittedName>
</protein>
<dbReference type="InterPro" id="IPR045590">
    <property type="entry name" value="DUF6463"/>
</dbReference>
<keyword evidence="1" id="KW-0472">Membrane</keyword>
<organism evidence="2 3">
    <name type="scientific">Stackebrandtia endophytica</name>
    <dbReference type="NCBI Taxonomy" id="1496996"/>
    <lineage>
        <taxon>Bacteria</taxon>
        <taxon>Bacillati</taxon>
        <taxon>Actinomycetota</taxon>
        <taxon>Actinomycetes</taxon>
        <taxon>Glycomycetales</taxon>
        <taxon>Glycomycetaceae</taxon>
        <taxon>Stackebrandtia</taxon>
    </lineage>
</organism>
<feature type="transmembrane region" description="Helical" evidence="1">
    <location>
        <begin position="87"/>
        <end position="117"/>
    </location>
</feature>
<reference evidence="2 3" key="1">
    <citation type="submission" date="2019-06" db="EMBL/GenBank/DDBJ databases">
        <title>Sequencing the genomes of 1000 actinobacteria strains.</title>
        <authorList>
            <person name="Klenk H.-P."/>
        </authorList>
    </citation>
    <scope>NUCLEOTIDE SEQUENCE [LARGE SCALE GENOMIC DNA]</scope>
    <source>
        <strain evidence="2 3">DSM 45928</strain>
    </source>
</reference>
<dbReference type="RefSeq" id="WP_211347544.1">
    <property type="nucleotide sequence ID" value="NZ_JBHTGS010000001.1"/>
</dbReference>
<evidence type="ECO:0000313" key="2">
    <source>
        <dbReference type="EMBL" id="TQL75675.1"/>
    </source>
</evidence>
<name>A0A543AT40_9ACTN</name>
<keyword evidence="1" id="KW-0812">Transmembrane</keyword>
<accession>A0A543AT40</accession>
<dbReference type="EMBL" id="VFOW01000001">
    <property type="protein sequence ID" value="TQL75675.1"/>
    <property type="molecule type" value="Genomic_DNA"/>
</dbReference>
<comment type="caution">
    <text evidence="2">The sequence shown here is derived from an EMBL/GenBank/DDBJ whole genome shotgun (WGS) entry which is preliminary data.</text>
</comment>